<organism evidence="14 15">
    <name type="scientific">Smittium megazygosporum</name>
    <dbReference type="NCBI Taxonomy" id="133381"/>
    <lineage>
        <taxon>Eukaryota</taxon>
        <taxon>Fungi</taxon>
        <taxon>Fungi incertae sedis</taxon>
        <taxon>Zoopagomycota</taxon>
        <taxon>Kickxellomycotina</taxon>
        <taxon>Harpellomycetes</taxon>
        <taxon>Harpellales</taxon>
        <taxon>Legeriomycetaceae</taxon>
        <taxon>Smittium</taxon>
    </lineage>
</organism>
<keyword evidence="10 12" id="KW-0539">Nucleus</keyword>
<dbReference type="FunFam" id="3.30.60.60:FF:000001">
    <property type="entry name" value="Histone acetyltransferase"/>
    <property type="match status" value="1"/>
</dbReference>
<evidence type="ECO:0000256" key="8">
    <source>
        <dbReference type="ARBA" id="ARBA00022853"/>
    </source>
</evidence>
<sequence>MTTTKSKKKRLVIDSDSDELDSLAQRKSLSKNSKFCIKRINLVWDEDRKLYFNNRLTRSQIRTSGLIPSKTDRELFSKAELNVLPKKKKKPDGEVGTIVQRIQSILIGRHKIETWYNSPYPEEYTKSGFLYICEFCLKYTNSKYSFSRHKSKCLAFHPPGDEIYNSRDSDPSTKIAIFEVDGKLQKSYCQNLCLLGKLFLDTKTLYYDVEPFLFYVLTEETENGYSLCGYFSKEKTSLAGYNLSCIAVLPCFQKRGYGRLLIEFSYLLNLKQGIYGSPEKPLSDLGLLAYLGHWRRSIYSCLICLLNSSKSDQLPNDISISRISKLTAISPNDIISTLQTDKLIEVSDDGKQIIFDLDQISNLVSHPYSKPDPETGVDSNNLNIFSYINPKFLIWAPPVQ</sequence>
<dbReference type="GO" id="GO:0000785">
    <property type="term" value="C:chromatin"/>
    <property type="evidence" value="ECO:0007669"/>
    <property type="project" value="TreeGrafter"/>
</dbReference>
<protein>
    <recommendedName>
        <fullName evidence="3 12">Histone acetyltransferase</fullName>
        <ecNumber evidence="3 12">2.3.1.48</ecNumber>
    </recommendedName>
</protein>
<feature type="active site" description="Proton donor/acceptor" evidence="11">
    <location>
        <position position="279"/>
    </location>
</feature>
<dbReference type="PROSITE" id="PS51726">
    <property type="entry name" value="MYST_HAT"/>
    <property type="match status" value="1"/>
</dbReference>
<evidence type="ECO:0000256" key="6">
    <source>
        <dbReference type="ARBA" id="ARBA00022771"/>
    </source>
</evidence>
<reference evidence="14 15" key="1">
    <citation type="journal article" date="2018" name="MBio">
        <title>Comparative Genomics Reveals the Core Gene Toolbox for the Fungus-Insect Symbiosis.</title>
        <authorList>
            <person name="Wang Y."/>
            <person name="Stata M."/>
            <person name="Wang W."/>
            <person name="Stajich J.E."/>
            <person name="White M.M."/>
            <person name="Moncalvo J.M."/>
        </authorList>
    </citation>
    <scope>NUCLEOTIDE SEQUENCE [LARGE SCALE GENOMIC DNA]</scope>
    <source>
        <strain evidence="14 15">SC-DP-2</strain>
    </source>
</reference>
<comment type="subcellular location">
    <subcellularLocation>
        <location evidence="1 12">Nucleus</location>
    </subcellularLocation>
</comment>
<evidence type="ECO:0000256" key="4">
    <source>
        <dbReference type="ARBA" id="ARBA00022679"/>
    </source>
</evidence>
<dbReference type="InterPro" id="IPR002717">
    <property type="entry name" value="HAT_MYST-type"/>
</dbReference>
<dbReference type="OrthoDB" id="787137at2759"/>
<dbReference type="Gene3D" id="3.40.630.30">
    <property type="match status" value="1"/>
</dbReference>
<dbReference type="STRING" id="133381.A0A2T9ZFJ7"/>
<evidence type="ECO:0000256" key="2">
    <source>
        <dbReference type="ARBA" id="ARBA00010107"/>
    </source>
</evidence>
<evidence type="ECO:0000256" key="10">
    <source>
        <dbReference type="ARBA" id="ARBA00023242"/>
    </source>
</evidence>
<keyword evidence="7" id="KW-0862">Zinc</keyword>
<evidence type="ECO:0000256" key="5">
    <source>
        <dbReference type="ARBA" id="ARBA00022723"/>
    </source>
</evidence>
<keyword evidence="15" id="KW-1185">Reference proteome</keyword>
<name>A0A2T9ZFJ7_9FUNG</name>
<dbReference type="GO" id="GO:0003682">
    <property type="term" value="F:chromatin binding"/>
    <property type="evidence" value="ECO:0007669"/>
    <property type="project" value="TreeGrafter"/>
</dbReference>
<evidence type="ECO:0000256" key="1">
    <source>
        <dbReference type="ARBA" id="ARBA00004123"/>
    </source>
</evidence>
<dbReference type="GO" id="GO:0005634">
    <property type="term" value="C:nucleus"/>
    <property type="evidence" value="ECO:0007669"/>
    <property type="project" value="UniProtKB-SubCell"/>
</dbReference>
<dbReference type="Pfam" id="PF17772">
    <property type="entry name" value="zf-MYST"/>
    <property type="match status" value="1"/>
</dbReference>
<dbReference type="Gene3D" id="1.10.10.10">
    <property type="entry name" value="Winged helix-like DNA-binding domain superfamily/Winged helix DNA-binding domain"/>
    <property type="match status" value="1"/>
</dbReference>
<dbReference type="GO" id="GO:0008270">
    <property type="term" value="F:zinc ion binding"/>
    <property type="evidence" value="ECO:0007669"/>
    <property type="project" value="UniProtKB-KW"/>
</dbReference>
<keyword evidence="9" id="KW-0007">Acetylation</keyword>
<dbReference type="PANTHER" id="PTHR10615">
    <property type="entry name" value="HISTONE ACETYLTRANSFERASE"/>
    <property type="match status" value="1"/>
</dbReference>
<keyword evidence="6" id="KW-0863">Zinc-finger</keyword>
<evidence type="ECO:0000256" key="12">
    <source>
        <dbReference type="RuleBase" id="RU361211"/>
    </source>
</evidence>
<evidence type="ECO:0000256" key="3">
    <source>
        <dbReference type="ARBA" id="ARBA00013184"/>
    </source>
</evidence>
<dbReference type="InterPro" id="IPR050603">
    <property type="entry name" value="MYST_HAT"/>
</dbReference>
<dbReference type="InterPro" id="IPR040706">
    <property type="entry name" value="Zf-MYST"/>
</dbReference>
<evidence type="ECO:0000259" key="13">
    <source>
        <dbReference type="PROSITE" id="PS51726"/>
    </source>
</evidence>
<dbReference type="InterPro" id="IPR016181">
    <property type="entry name" value="Acyl_CoA_acyltransferase"/>
</dbReference>
<evidence type="ECO:0000256" key="9">
    <source>
        <dbReference type="ARBA" id="ARBA00022990"/>
    </source>
</evidence>
<dbReference type="GO" id="GO:0006357">
    <property type="term" value="P:regulation of transcription by RNA polymerase II"/>
    <property type="evidence" value="ECO:0007669"/>
    <property type="project" value="TreeGrafter"/>
</dbReference>
<dbReference type="AlphaFoldDB" id="A0A2T9ZFJ7"/>
<proteinExistence type="inferred from homology"/>
<dbReference type="Gene3D" id="3.30.60.60">
    <property type="entry name" value="N-acetyl transferase-like"/>
    <property type="match status" value="1"/>
</dbReference>
<keyword evidence="8" id="KW-0156">Chromatin regulator</keyword>
<gene>
    <name evidence="14" type="ORF">BB560_002175</name>
</gene>
<dbReference type="PANTHER" id="PTHR10615:SF161">
    <property type="entry name" value="HISTONE ACETYLTRANSFERASE KAT7"/>
    <property type="match status" value="1"/>
</dbReference>
<feature type="domain" description="MYST-type HAT" evidence="13">
    <location>
        <begin position="97"/>
        <end position="397"/>
    </location>
</feature>
<evidence type="ECO:0000313" key="14">
    <source>
        <dbReference type="EMBL" id="PVV03348.1"/>
    </source>
</evidence>
<evidence type="ECO:0000256" key="11">
    <source>
        <dbReference type="PIRSR" id="PIRSR602717-51"/>
    </source>
</evidence>
<comment type="catalytic activity">
    <reaction evidence="12">
        <text>L-lysyl-[protein] + acetyl-CoA = N(6)-acetyl-L-lysyl-[protein] + CoA + H(+)</text>
        <dbReference type="Rhea" id="RHEA:45948"/>
        <dbReference type="Rhea" id="RHEA-COMP:9752"/>
        <dbReference type="Rhea" id="RHEA-COMP:10731"/>
        <dbReference type="ChEBI" id="CHEBI:15378"/>
        <dbReference type="ChEBI" id="CHEBI:29969"/>
        <dbReference type="ChEBI" id="CHEBI:57287"/>
        <dbReference type="ChEBI" id="CHEBI:57288"/>
        <dbReference type="ChEBI" id="CHEBI:61930"/>
        <dbReference type="EC" id="2.3.1.48"/>
    </reaction>
</comment>
<dbReference type="GO" id="GO:0003712">
    <property type="term" value="F:transcription coregulator activity"/>
    <property type="evidence" value="ECO:0007669"/>
    <property type="project" value="TreeGrafter"/>
</dbReference>
<accession>A0A2T9ZFJ7</accession>
<dbReference type="EC" id="2.3.1.48" evidence="3 12"/>
<dbReference type="SUPFAM" id="SSF55729">
    <property type="entry name" value="Acyl-CoA N-acyltransferases (Nat)"/>
    <property type="match status" value="1"/>
</dbReference>
<keyword evidence="5" id="KW-0479">Metal-binding</keyword>
<dbReference type="InterPro" id="IPR036388">
    <property type="entry name" value="WH-like_DNA-bd_sf"/>
</dbReference>
<comment type="caution">
    <text evidence="14">The sequence shown here is derived from an EMBL/GenBank/DDBJ whole genome shotgun (WGS) entry which is preliminary data.</text>
</comment>
<dbReference type="GO" id="GO:0004402">
    <property type="term" value="F:histone acetyltransferase activity"/>
    <property type="evidence" value="ECO:0007669"/>
    <property type="project" value="InterPro"/>
</dbReference>
<evidence type="ECO:0000256" key="7">
    <source>
        <dbReference type="ARBA" id="ARBA00022833"/>
    </source>
</evidence>
<comment type="similarity">
    <text evidence="2 12">Belongs to the MYST (SAS/MOZ) family.</text>
</comment>
<dbReference type="Proteomes" id="UP000245609">
    <property type="component" value="Unassembled WGS sequence"/>
</dbReference>
<dbReference type="Pfam" id="PF01853">
    <property type="entry name" value="MOZ_SAS"/>
    <property type="match status" value="1"/>
</dbReference>
<keyword evidence="4" id="KW-0808">Transferase</keyword>
<dbReference type="EMBL" id="MBFS01000245">
    <property type="protein sequence ID" value="PVV03348.1"/>
    <property type="molecule type" value="Genomic_DNA"/>
</dbReference>
<evidence type="ECO:0000313" key="15">
    <source>
        <dbReference type="Proteomes" id="UP000245609"/>
    </source>
</evidence>